<name>A0ABQ3I4C2_9BACT</name>
<keyword evidence="1" id="KW-1133">Transmembrane helix</keyword>
<dbReference type="InterPro" id="IPR052529">
    <property type="entry name" value="Bact_Transport_Assoc"/>
</dbReference>
<keyword evidence="4" id="KW-1185">Reference proteome</keyword>
<protein>
    <recommendedName>
        <fullName evidence="2">DUF418 domain-containing protein</fullName>
    </recommendedName>
</protein>
<feature type="transmembrane region" description="Helical" evidence="1">
    <location>
        <begin position="268"/>
        <end position="286"/>
    </location>
</feature>
<sequence length="381" mass="44111">MLTMSIQSFAMPMAAYINPSIYESLQNNDLYVWIASYVFANQKFQAIFAMLFGASMVMLSQKAQRENLRSTDLQNRRFIYLGVLGLLHAYLLWYGDILFTLAICGLLMFIFRRKKSATQLRAGVIFLVIGSVISLIIGYSVPVWEPGEYEAAKEEIWEPSATTISEEIDYYTSPWERQILYRAPQAFKVQTSRFVFRDFWKYSGMILLGMALYRRKVFKAKQSSSYYYKLIGYGFGLGLPLVVVGAMFHFNFDWDFRLSYFFISQLNYWGSILMALGYIGLIMLLCKSSTRGFIARRLAEVGRMSLTNYILMSIICSFIFYGHGLSLFGDIDRSLLAVLVLGIWVIILFFSAIWLSYFRFGPLEWLWRSLTYGKVQPMIKT</sequence>
<keyword evidence="1" id="KW-0472">Membrane</keyword>
<proteinExistence type="predicted"/>
<gene>
    <name evidence="3" type="ORF">GCM10011340_06870</name>
</gene>
<dbReference type="Pfam" id="PF04235">
    <property type="entry name" value="DUF418"/>
    <property type="match status" value="1"/>
</dbReference>
<feature type="domain" description="DUF418" evidence="2">
    <location>
        <begin position="212"/>
        <end position="374"/>
    </location>
</feature>
<feature type="transmembrane region" description="Helical" evidence="1">
    <location>
        <begin position="78"/>
        <end position="111"/>
    </location>
</feature>
<feature type="transmembrane region" description="Helical" evidence="1">
    <location>
        <begin position="335"/>
        <end position="358"/>
    </location>
</feature>
<dbReference type="InterPro" id="IPR007349">
    <property type="entry name" value="DUF418"/>
</dbReference>
<evidence type="ECO:0000313" key="4">
    <source>
        <dbReference type="Proteomes" id="UP000658258"/>
    </source>
</evidence>
<feature type="transmembrane region" description="Helical" evidence="1">
    <location>
        <begin position="306"/>
        <end position="323"/>
    </location>
</feature>
<evidence type="ECO:0000259" key="2">
    <source>
        <dbReference type="Pfam" id="PF04235"/>
    </source>
</evidence>
<dbReference type="PANTHER" id="PTHR30590:SF2">
    <property type="entry name" value="INNER MEMBRANE PROTEIN"/>
    <property type="match status" value="1"/>
</dbReference>
<dbReference type="PANTHER" id="PTHR30590">
    <property type="entry name" value="INNER MEMBRANE PROTEIN"/>
    <property type="match status" value="1"/>
</dbReference>
<evidence type="ECO:0000256" key="1">
    <source>
        <dbReference type="SAM" id="Phobius"/>
    </source>
</evidence>
<accession>A0ABQ3I4C2</accession>
<organism evidence="3 4">
    <name type="scientific">Roseivirga thermotolerans</name>
    <dbReference type="NCBI Taxonomy" id="1758176"/>
    <lineage>
        <taxon>Bacteria</taxon>
        <taxon>Pseudomonadati</taxon>
        <taxon>Bacteroidota</taxon>
        <taxon>Cytophagia</taxon>
        <taxon>Cytophagales</taxon>
        <taxon>Roseivirgaceae</taxon>
        <taxon>Roseivirga</taxon>
    </lineage>
</organism>
<feature type="transmembrane region" description="Helical" evidence="1">
    <location>
        <begin position="123"/>
        <end position="141"/>
    </location>
</feature>
<comment type="caution">
    <text evidence="3">The sequence shown here is derived from an EMBL/GenBank/DDBJ whole genome shotgun (WGS) entry which is preliminary data.</text>
</comment>
<dbReference type="EMBL" id="BNAG01000001">
    <property type="protein sequence ID" value="GHE54818.1"/>
    <property type="molecule type" value="Genomic_DNA"/>
</dbReference>
<evidence type="ECO:0000313" key="3">
    <source>
        <dbReference type="EMBL" id="GHE54818.1"/>
    </source>
</evidence>
<feature type="transmembrane region" description="Helical" evidence="1">
    <location>
        <begin position="30"/>
        <end position="58"/>
    </location>
</feature>
<feature type="transmembrane region" description="Helical" evidence="1">
    <location>
        <begin position="199"/>
        <end position="214"/>
    </location>
</feature>
<dbReference type="Proteomes" id="UP000658258">
    <property type="component" value="Unassembled WGS sequence"/>
</dbReference>
<feature type="transmembrane region" description="Helical" evidence="1">
    <location>
        <begin position="226"/>
        <end position="248"/>
    </location>
</feature>
<keyword evidence="1" id="KW-0812">Transmembrane</keyword>
<reference evidence="4" key="1">
    <citation type="journal article" date="2019" name="Int. J. Syst. Evol. Microbiol.">
        <title>The Global Catalogue of Microorganisms (GCM) 10K type strain sequencing project: providing services to taxonomists for standard genome sequencing and annotation.</title>
        <authorList>
            <consortium name="The Broad Institute Genomics Platform"/>
            <consortium name="The Broad Institute Genome Sequencing Center for Infectious Disease"/>
            <person name="Wu L."/>
            <person name="Ma J."/>
        </authorList>
    </citation>
    <scope>NUCLEOTIDE SEQUENCE [LARGE SCALE GENOMIC DNA]</scope>
    <source>
        <strain evidence="4">CGMCC 1.15111</strain>
    </source>
</reference>